<protein>
    <submittedName>
        <fullName evidence="1">Stage 0 sporulation protein</fullName>
    </submittedName>
</protein>
<sequence>MKENEKVESKFPYLVYIQFEESKKPYSFGSHEKYHVNDYVIVETVRGQEIGKVCVPTLAYDEKKVKGECKPILRKATQDDLDQKERNKEKAKKAMVVCHECIRKLDLDMHLISCEYTLDCAKVIFTYISDERVDFRQLLKDLAHQLHCRIELRQVGPRNKAKMVGGIGNCGMECCCSRFLSDFDTVSINMAKNQLLALNISKLSGQCGKLMCCLRYENDEYTELRKGLPKINSHITYEGNKYRISSMNVLQKQAKLENKEEVKFVSFAELWPDMEGVAEKPVKKEPKKEPKKEARKEREPESVREKPAKHERPNRSAKAGRTERGGKGDKPNRAAGKERQAKHEKRQRHEQAKKL</sequence>
<dbReference type="EMBL" id="SRYG01000011">
    <property type="protein sequence ID" value="TGY65925.1"/>
    <property type="molecule type" value="Genomic_DNA"/>
</dbReference>
<gene>
    <name evidence="1" type="ORF">E5336_06290</name>
</gene>
<keyword evidence="2" id="KW-1185">Reference proteome</keyword>
<proteinExistence type="predicted"/>
<dbReference type="Proteomes" id="UP000308836">
    <property type="component" value="Unassembled WGS sequence"/>
</dbReference>
<reference evidence="1" key="1">
    <citation type="submission" date="2019-04" db="EMBL/GenBank/DDBJ databases">
        <title>Microbes associate with the intestines of laboratory mice.</title>
        <authorList>
            <person name="Navarre W."/>
            <person name="Wong E."/>
            <person name="Huang K."/>
            <person name="Tropini C."/>
            <person name="Ng K."/>
            <person name="Yu B."/>
        </authorList>
    </citation>
    <scope>NUCLEOTIDE SEQUENCE</scope>
    <source>
        <strain evidence="1">NM09_H32</strain>
    </source>
</reference>
<evidence type="ECO:0000313" key="1">
    <source>
        <dbReference type="EMBL" id="TGY65925.1"/>
    </source>
</evidence>
<accession>A0AC61R6X7</accession>
<comment type="caution">
    <text evidence="1">The sequence shown here is derived from an EMBL/GenBank/DDBJ whole genome shotgun (WGS) entry which is preliminary data.</text>
</comment>
<organism evidence="1 2">
    <name type="scientific">Dubosiella muris</name>
    <dbReference type="NCBI Taxonomy" id="3038133"/>
    <lineage>
        <taxon>Bacteria</taxon>
        <taxon>Bacillati</taxon>
        <taxon>Bacillota</taxon>
        <taxon>Erysipelotrichia</taxon>
        <taxon>Erysipelotrichales</taxon>
        <taxon>Erysipelotrichaceae</taxon>
        <taxon>Dubosiella</taxon>
    </lineage>
</organism>
<name>A0AC61R6X7_9FIRM</name>
<evidence type="ECO:0000313" key="2">
    <source>
        <dbReference type="Proteomes" id="UP000308836"/>
    </source>
</evidence>